<reference evidence="3" key="1">
    <citation type="journal article" date="2015" name="Proc. Natl. Acad. Sci. U.S.A.">
        <title>Networks of energetic and metabolic interactions define dynamics in microbial communities.</title>
        <authorList>
            <person name="Embree M."/>
            <person name="Liu J.K."/>
            <person name="Al-Bassam M.M."/>
            <person name="Zengler K."/>
        </authorList>
    </citation>
    <scope>NUCLEOTIDE SEQUENCE</scope>
</reference>
<dbReference type="PROSITE" id="PS50293">
    <property type="entry name" value="TPR_REGION"/>
    <property type="match status" value="1"/>
</dbReference>
<dbReference type="Pfam" id="PF13181">
    <property type="entry name" value="TPR_8"/>
    <property type="match status" value="1"/>
</dbReference>
<evidence type="ECO:0000256" key="2">
    <source>
        <dbReference type="ARBA" id="ARBA00022803"/>
    </source>
</evidence>
<evidence type="ECO:0000313" key="3">
    <source>
        <dbReference type="EMBL" id="KUG17467.1"/>
    </source>
</evidence>
<accession>A0A0W8F9C6</accession>
<dbReference type="Pfam" id="PF07719">
    <property type="entry name" value="TPR_2"/>
    <property type="match status" value="1"/>
</dbReference>
<dbReference type="InterPro" id="IPR051685">
    <property type="entry name" value="Ycf3/AcsC/BcsC/TPR_MFPF"/>
</dbReference>
<dbReference type="EMBL" id="LNQE01001439">
    <property type="protein sequence ID" value="KUG17467.1"/>
    <property type="molecule type" value="Genomic_DNA"/>
</dbReference>
<dbReference type="PANTHER" id="PTHR44943">
    <property type="entry name" value="CELLULOSE SYNTHASE OPERON PROTEIN C"/>
    <property type="match status" value="1"/>
</dbReference>
<keyword evidence="1" id="KW-0677">Repeat</keyword>
<dbReference type="PANTHER" id="PTHR44943:SF4">
    <property type="entry name" value="TPR REPEAT-CONTAINING PROTEIN MJ0798"/>
    <property type="match status" value="1"/>
</dbReference>
<sequence length="722" mass="80394">MKTGFVVALLAIAMLCASSLAQEDTANDWYKKGQSLIATGFGYNIDEALEAFDNAIQIEPQNIDAWLGKAKSLAYMDEKNESLEAFRNILNLTNETIKENPEDTSAWQSKGIALASLGREAEATDAFERSIELLNQSLLNDPKDAEAWWLKAENLELLGRSDSALEAYDKVIELNSSEAVGAWLRKSDIFYGLPGGYNQSQDAFGEAVDLMEVNSTSFISFWYPEGDHTIILNEWMIDGQIVRVDFGRYNRSIQAYDDLVQTRSNSGLFAAWQSKSRAITPLDTTLGKPSEYLLGSSPNWVVYNFSRADFPGNKGSADLQEGSFEDNSAEDWFNRGQELQRNDYHEEALQAFDKAIEINKSYALAWGGKGDALCNMGRYDDAIAAWDRAIELEPDEFYSGSKWEMKGKVLEILGRNDESAQAYERALELADKAVTEYKTSTDLNLSAAWGFKGQLLDDQGRYVEALEAVANSSKANPEDAFAWVVMGDILADRLGRYNESIESYNKSLEIDPKNIGALRGEGYALASLGRYEEALEYYNRALEIDSRFARAWQGLGDALRNMGMYNESIQAYDRAIAEMPQQPQYALIGKGMALDSLGRYDEAQEDYEQALKDYDDVIKKNPRNAQVMYNQGNALRGLQRHNESLQAYDRAIELNPGYIDAWRGKAIVLRALGGNAEAEEASAKAMDLGYMSGMVTAVAGSGLIVAERAEMMPEAEETGPRR</sequence>
<dbReference type="PROSITE" id="PS50005">
    <property type="entry name" value="TPR"/>
    <property type="match status" value="8"/>
</dbReference>
<protein>
    <submittedName>
        <fullName evidence="3">Tpr domain protein, putative component of tonb system</fullName>
    </submittedName>
</protein>
<comment type="caution">
    <text evidence="3">The sequence shown here is derived from an EMBL/GenBank/DDBJ whole genome shotgun (WGS) entry which is preliminary data.</text>
</comment>
<proteinExistence type="predicted"/>
<dbReference type="InterPro" id="IPR019734">
    <property type="entry name" value="TPR_rpt"/>
</dbReference>
<evidence type="ECO:0000256" key="1">
    <source>
        <dbReference type="ARBA" id="ARBA00022737"/>
    </source>
</evidence>
<organism evidence="3">
    <name type="scientific">hydrocarbon metagenome</name>
    <dbReference type="NCBI Taxonomy" id="938273"/>
    <lineage>
        <taxon>unclassified sequences</taxon>
        <taxon>metagenomes</taxon>
        <taxon>ecological metagenomes</taxon>
    </lineage>
</organism>
<dbReference type="Pfam" id="PF13432">
    <property type="entry name" value="TPR_16"/>
    <property type="match status" value="3"/>
</dbReference>
<dbReference type="Pfam" id="PF13414">
    <property type="entry name" value="TPR_11"/>
    <property type="match status" value="1"/>
</dbReference>
<dbReference type="Gene3D" id="1.25.40.10">
    <property type="entry name" value="Tetratricopeptide repeat domain"/>
    <property type="match status" value="6"/>
</dbReference>
<dbReference type="SMART" id="SM00028">
    <property type="entry name" value="TPR"/>
    <property type="match status" value="14"/>
</dbReference>
<dbReference type="InterPro" id="IPR011990">
    <property type="entry name" value="TPR-like_helical_dom_sf"/>
</dbReference>
<dbReference type="InterPro" id="IPR013105">
    <property type="entry name" value="TPR_2"/>
</dbReference>
<name>A0A0W8F9C6_9ZZZZ</name>
<dbReference type="Pfam" id="PF00515">
    <property type="entry name" value="TPR_1"/>
    <property type="match status" value="1"/>
</dbReference>
<dbReference type="AlphaFoldDB" id="A0A0W8F9C6"/>
<dbReference type="SUPFAM" id="SSF48452">
    <property type="entry name" value="TPR-like"/>
    <property type="match status" value="3"/>
</dbReference>
<keyword evidence="2" id="KW-0802">TPR repeat</keyword>
<gene>
    <name evidence="3" type="ORF">ASZ90_012839</name>
</gene>